<dbReference type="EMBL" id="ASSP01000017">
    <property type="protein sequence ID" value="EOS11667.1"/>
    <property type="molecule type" value="Genomic_DNA"/>
</dbReference>
<gene>
    <name evidence="1" type="ORF">C802_02779</name>
</gene>
<dbReference type="PATRIC" id="fig|1235788.3.peg.2850"/>
<sequence length="286" mass="33135">MRYLDPKADLTFKKVFGEHPDLVKSLLNALLPLSEEEEIADIEYLPTEIVPENPLRKNSIVDVRCKDKSGRQFIVGMQMIWSPEFKQRILFNASKAYVRQLDAGEQYELLQPVYSLNLVNEVFEKELEGYYHYYRLVHVEHSEKVIDGLHLVFVELPKFQPHSYTEKKMQALWLRYLTEINGHTREVPEDLMANPEIHKAVTAIEESAFTPAQLLGYEKFWDIISVEKTLYNSAERRGMREGLKKGIEEGKKEEKKAIAANLKKMGMDTSLITNITGLSEEEVENL</sequence>
<comment type="caution">
    <text evidence="1">The sequence shown here is derived from an EMBL/GenBank/DDBJ whole genome shotgun (WGS) entry which is preliminary data.</text>
</comment>
<dbReference type="NCBIfam" id="TIGR01784">
    <property type="entry name" value="T_den_put_tspse"/>
    <property type="match status" value="1"/>
</dbReference>
<organism evidence="1 2">
    <name type="scientific">Phocaeicola sartorii</name>
    <dbReference type="NCBI Taxonomy" id="671267"/>
    <lineage>
        <taxon>Bacteria</taxon>
        <taxon>Pseudomonadati</taxon>
        <taxon>Bacteroidota</taxon>
        <taxon>Bacteroidia</taxon>
        <taxon>Bacteroidales</taxon>
        <taxon>Bacteroidaceae</taxon>
        <taxon>Phocaeicola</taxon>
    </lineage>
</organism>
<dbReference type="PANTHER" id="PTHR41317">
    <property type="entry name" value="PD-(D_E)XK NUCLEASE FAMILY TRANSPOSASE"/>
    <property type="match status" value="1"/>
</dbReference>
<dbReference type="RefSeq" id="WP_016277119.1">
    <property type="nucleotide sequence ID" value="NZ_JABVZU010000003.1"/>
</dbReference>
<dbReference type="Pfam" id="PF12784">
    <property type="entry name" value="PDDEXK_2"/>
    <property type="match status" value="1"/>
</dbReference>
<dbReference type="GeneID" id="82155229"/>
<reference evidence="1 2" key="1">
    <citation type="submission" date="2013-04" db="EMBL/GenBank/DDBJ databases">
        <title>The Genome Sequence of Bacteroides massiliensis dnLKV3.</title>
        <authorList>
            <consortium name="The Broad Institute Genomics Platform"/>
            <consortium name="The Broad Institute Genome Sequencing Center for Infectious Disease"/>
            <person name="Earl A."/>
            <person name="Xavier R."/>
            <person name="Kuhn K."/>
            <person name="Stappenbeck T."/>
            <person name="Walker B."/>
            <person name="Young S."/>
            <person name="Zeng Q."/>
            <person name="Gargeya S."/>
            <person name="Fitzgerald M."/>
            <person name="Haas B."/>
            <person name="Abouelleil A."/>
            <person name="Allen A.W."/>
            <person name="Alvarado L."/>
            <person name="Arachchi H.M."/>
            <person name="Berlin A.M."/>
            <person name="Chapman S.B."/>
            <person name="Gainer-Dewar J."/>
            <person name="Goldberg J."/>
            <person name="Griggs A."/>
            <person name="Gujja S."/>
            <person name="Hansen M."/>
            <person name="Howarth C."/>
            <person name="Imamovic A."/>
            <person name="Ireland A."/>
            <person name="Larimer J."/>
            <person name="McCowan C."/>
            <person name="Murphy C."/>
            <person name="Pearson M."/>
            <person name="Poon T.W."/>
            <person name="Priest M."/>
            <person name="Roberts A."/>
            <person name="Saif S."/>
            <person name="Shea T."/>
            <person name="Sisk P."/>
            <person name="Sykes S."/>
            <person name="Wortman J."/>
            <person name="Nusbaum C."/>
            <person name="Birren B."/>
        </authorList>
    </citation>
    <scope>NUCLEOTIDE SEQUENCE [LARGE SCALE GENOMIC DNA]</scope>
    <source>
        <strain evidence="2">dnLKV3</strain>
    </source>
</reference>
<dbReference type="PANTHER" id="PTHR41317:SF1">
    <property type="entry name" value="PD-(D_E)XK NUCLEASE FAMILY TRANSPOSASE"/>
    <property type="match status" value="1"/>
</dbReference>
<dbReference type="InterPro" id="IPR010106">
    <property type="entry name" value="RpnA"/>
</dbReference>
<dbReference type="Proteomes" id="UP000014200">
    <property type="component" value="Unassembled WGS sequence"/>
</dbReference>
<evidence type="ECO:0008006" key="3">
    <source>
        <dbReference type="Google" id="ProtNLM"/>
    </source>
</evidence>
<evidence type="ECO:0000313" key="1">
    <source>
        <dbReference type="EMBL" id="EOS11667.1"/>
    </source>
</evidence>
<name>R9I615_9BACT</name>
<dbReference type="STRING" id="1235788.C802_02779"/>
<dbReference type="HOGENOM" id="CLU_057504_1_2_10"/>
<proteinExistence type="predicted"/>
<dbReference type="OrthoDB" id="9803508at2"/>
<protein>
    <recommendedName>
        <fullName evidence="3">Rpn family recombination-promoting nuclease/putative transposase</fullName>
    </recommendedName>
</protein>
<keyword evidence="2" id="KW-1185">Reference proteome</keyword>
<dbReference type="AlphaFoldDB" id="R9I615"/>
<evidence type="ECO:0000313" key="2">
    <source>
        <dbReference type="Proteomes" id="UP000014200"/>
    </source>
</evidence>
<accession>R9I615</accession>